<dbReference type="Proteomes" id="UP000317289">
    <property type="component" value="Unassembled WGS sequence"/>
</dbReference>
<protein>
    <submittedName>
        <fullName evidence="1">Uncharacterized protein</fullName>
    </submittedName>
</protein>
<sequence length="46" mass="5478">MHKNIKKRRPVSKTETIFETDTRLRKEAVAIAQNFVHVKPIKYLLK</sequence>
<gene>
    <name evidence="1" type="ORF">SAMN06265349_101707</name>
</gene>
<organism evidence="1 2">
    <name type="scientific">Flavobacterium resistens</name>
    <dbReference type="NCBI Taxonomy" id="443612"/>
    <lineage>
        <taxon>Bacteria</taxon>
        <taxon>Pseudomonadati</taxon>
        <taxon>Bacteroidota</taxon>
        <taxon>Flavobacteriia</taxon>
        <taxon>Flavobacteriales</taxon>
        <taxon>Flavobacteriaceae</taxon>
        <taxon>Flavobacterium</taxon>
    </lineage>
</organism>
<evidence type="ECO:0000313" key="2">
    <source>
        <dbReference type="Proteomes" id="UP000317289"/>
    </source>
</evidence>
<evidence type="ECO:0000313" key="1">
    <source>
        <dbReference type="EMBL" id="SMO42386.1"/>
    </source>
</evidence>
<name>A0A521B5P9_9FLAO</name>
<accession>A0A521B5P9</accession>
<dbReference type="AlphaFoldDB" id="A0A521B5P9"/>
<dbReference type="EMBL" id="FXTA01000001">
    <property type="protein sequence ID" value="SMO42386.1"/>
    <property type="molecule type" value="Genomic_DNA"/>
</dbReference>
<reference evidence="1 2" key="1">
    <citation type="submission" date="2017-05" db="EMBL/GenBank/DDBJ databases">
        <authorList>
            <person name="Varghese N."/>
            <person name="Submissions S."/>
        </authorList>
    </citation>
    <scope>NUCLEOTIDE SEQUENCE [LARGE SCALE GENOMIC DNA]</scope>
    <source>
        <strain evidence="1 2">DSM 19382</strain>
    </source>
</reference>
<proteinExistence type="predicted"/>